<evidence type="ECO:0000256" key="8">
    <source>
        <dbReference type="SAM" id="MobiDB-lite"/>
    </source>
</evidence>
<dbReference type="CDD" id="cd01370">
    <property type="entry name" value="KISc_KIP3_like"/>
    <property type="match status" value="1"/>
</dbReference>
<dbReference type="PANTHER" id="PTHR47968">
    <property type="entry name" value="CENTROMERE PROTEIN E"/>
    <property type="match status" value="1"/>
</dbReference>
<keyword evidence="11" id="KW-1185">Reference proteome</keyword>
<feature type="region of interest" description="Disordered" evidence="8">
    <location>
        <begin position="806"/>
        <end position="852"/>
    </location>
</feature>
<evidence type="ECO:0000256" key="3">
    <source>
        <dbReference type="ARBA" id="ARBA00022840"/>
    </source>
</evidence>
<feature type="coiled-coil region" evidence="7">
    <location>
        <begin position="554"/>
        <end position="581"/>
    </location>
</feature>
<keyword evidence="3 6" id="KW-0067">ATP-binding</keyword>
<feature type="binding site" evidence="6">
    <location>
        <begin position="164"/>
        <end position="171"/>
    </location>
    <ligand>
        <name>ATP</name>
        <dbReference type="ChEBI" id="CHEBI:30616"/>
    </ligand>
</feature>
<dbReference type="GO" id="GO:0005874">
    <property type="term" value="C:microtubule"/>
    <property type="evidence" value="ECO:0007669"/>
    <property type="project" value="UniProtKB-KW"/>
</dbReference>
<evidence type="ECO:0000313" key="10">
    <source>
        <dbReference type="EMBL" id="KAJ1645688.1"/>
    </source>
</evidence>
<evidence type="ECO:0000256" key="1">
    <source>
        <dbReference type="ARBA" id="ARBA00022701"/>
    </source>
</evidence>
<sequence>MQTSSSVAAAGPVRPETLGTSEKPSSEAAILVAVRVRPFNSKEKALLPRVPSMHIGPTARNFMNYDDSSDQQQQQQQQPTGTQVIRKVVHPIDDHVLVFDPPDENDDNRRATVGASNKRYKDIRFVFDRVYNEESTQRDVYEGTTRGLLDSVMNGYNATVFAYGATGCGKTYTISGCPEDPGVIFLTMQELFERLRAAEDEKTIDVTVSYLEVYNETIRDLLNPDSTHSTCLTLREDAQQGVTVIGLSEHIPKSVEEVMELMVRGNANRTMSPTEANAVSSRSHAVLQVNVRQKPRAGGLQTDVTTATLSIIDLAGSERATVARNNGMRKREGANINRSLLALANCINALCDQKTKRHIPYRDSKLTRLLKFSLGGNCRTVMITCVSPASTYYEETHNTLKYANRAKNIKTTVAKNTKTTKVHLAQYQGKIREQSEEIKRLQREIALLKSRGNASGGPSSARNATNAQAAQAMAELRKQTQAVQVVQDMRNKMAQAYAPIRDAQWEFASTRSIGQWFDHHAEALKGWREQFEMLFQEHAHLGNLESVNMDIENEKKLNDQSKHLRQQVDEVLRELTRQRKQISRHFEHSEQTIERKMYEAERAAQVPPSVQLTAEQRYHVDQEHRVLDLSAERIGLRRQAELSEHIANDLAKQNTMLLRLTATCMFNLKRAQQDIQRIGEQNNGVAMSSMAESAKRALDQVYLQAISTYGEVTRMVKDSMNQVKEATGPSKLQVDGSTLTPPSPYVTRTSFFPKNSNSSGNGSGNASSLQSDGQNTVQAQRPGGRNPNAAAISAAVAGTTRARRTTILMPPPSSSSSSSSLNTSSALTSFSTGASSSTLGAARHQRISPNRKQMLNGLTTARSAVRFNAPSGSESGRHNHHRTGKPSAAITTATAADGSSANSRSNVTGAKRLTAQRPKAARRRNSSGSADAIAAALSTNVTITSPLDRAKGVSVADTSSISLPSPTMSNGSVGSPTSSIASWASAESSPHHEPLPAGARPAKGILKGSGNAKSIGNMEDANGGPGPVRLGGIRRKSRQARNMANPTVRVGGTPTKPLVPSVRELTFKSLAPAASTSATATISNSQVTKKPSWAINK</sequence>
<gene>
    <name evidence="10" type="primary">KIP3</name>
    <name evidence="10" type="ORF">LPJ64_002742</name>
</gene>
<dbReference type="GO" id="GO:0005524">
    <property type="term" value="F:ATP binding"/>
    <property type="evidence" value="ECO:0007669"/>
    <property type="project" value="UniProtKB-UniRule"/>
</dbReference>
<dbReference type="PANTHER" id="PTHR47968:SF13">
    <property type="entry name" value="KINESIN-LIKE PROTEIN KIF19 ISOFORM X1"/>
    <property type="match status" value="1"/>
</dbReference>
<evidence type="ECO:0000256" key="7">
    <source>
        <dbReference type="SAM" id="Coils"/>
    </source>
</evidence>
<reference evidence="10" key="1">
    <citation type="submission" date="2022-07" db="EMBL/GenBank/DDBJ databases">
        <title>Phylogenomic reconstructions and comparative analyses of Kickxellomycotina fungi.</title>
        <authorList>
            <person name="Reynolds N.K."/>
            <person name="Stajich J.E."/>
            <person name="Barry K."/>
            <person name="Grigoriev I.V."/>
            <person name="Crous P."/>
            <person name="Smith M.E."/>
        </authorList>
    </citation>
    <scope>NUCLEOTIDE SEQUENCE</scope>
    <source>
        <strain evidence="10">NBRC 105413</strain>
    </source>
</reference>
<dbReference type="Proteomes" id="UP001145021">
    <property type="component" value="Unassembled WGS sequence"/>
</dbReference>
<dbReference type="GO" id="GO:0003777">
    <property type="term" value="F:microtubule motor activity"/>
    <property type="evidence" value="ECO:0007669"/>
    <property type="project" value="InterPro"/>
</dbReference>
<feature type="compositionally biased region" description="Low complexity" evidence="8">
    <location>
        <begin position="978"/>
        <end position="988"/>
    </location>
</feature>
<dbReference type="PRINTS" id="PR00380">
    <property type="entry name" value="KINESINHEAVY"/>
</dbReference>
<keyword evidence="4 7" id="KW-0175">Coiled coil</keyword>
<feature type="compositionally biased region" description="Polar residues" evidence="8">
    <location>
        <begin position="769"/>
        <end position="779"/>
    </location>
</feature>
<name>A0A9W7XLH1_9FUNG</name>
<feature type="region of interest" description="Disordered" evidence="8">
    <location>
        <begin position="1074"/>
        <end position="1097"/>
    </location>
</feature>
<dbReference type="InterPro" id="IPR027417">
    <property type="entry name" value="P-loop_NTPase"/>
</dbReference>
<evidence type="ECO:0000313" key="11">
    <source>
        <dbReference type="Proteomes" id="UP001145021"/>
    </source>
</evidence>
<feature type="compositionally biased region" description="Polar residues" evidence="8">
    <location>
        <begin position="892"/>
        <end position="908"/>
    </location>
</feature>
<comment type="caution">
    <text evidence="10">The sequence shown here is derived from an EMBL/GenBank/DDBJ whole genome shotgun (WGS) entry which is preliminary data.</text>
</comment>
<dbReference type="PROSITE" id="PS50067">
    <property type="entry name" value="KINESIN_MOTOR_2"/>
    <property type="match status" value="1"/>
</dbReference>
<dbReference type="PROSITE" id="PS00411">
    <property type="entry name" value="KINESIN_MOTOR_1"/>
    <property type="match status" value="1"/>
</dbReference>
<feature type="coiled-coil region" evidence="7">
    <location>
        <begin position="424"/>
        <end position="451"/>
    </location>
</feature>
<protein>
    <submittedName>
        <fullName evidence="10">Tubulin-dependent ATPase kip3</fullName>
    </submittedName>
</protein>
<evidence type="ECO:0000256" key="4">
    <source>
        <dbReference type="ARBA" id="ARBA00023054"/>
    </source>
</evidence>
<dbReference type="AlphaFoldDB" id="A0A9W7XLH1"/>
<proteinExistence type="inferred from homology"/>
<feature type="region of interest" description="Disordered" evidence="8">
    <location>
        <begin position="950"/>
        <end position="1059"/>
    </location>
</feature>
<feature type="compositionally biased region" description="Low complexity" evidence="8">
    <location>
        <begin position="806"/>
        <end position="842"/>
    </location>
</feature>
<feature type="compositionally biased region" description="Polar residues" evidence="8">
    <location>
        <begin position="956"/>
        <end position="977"/>
    </location>
</feature>
<dbReference type="InterPro" id="IPR019821">
    <property type="entry name" value="Kinesin_motor_CS"/>
</dbReference>
<accession>A0A9W7XLH1</accession>
<keyword evidence="5 6" id="KW-0505">Motor protein</keyword>
<keyword evidence="2 6" id="KW-0547">Nucleotide-binding</keyword>
<dbReference type="Pfam" id="PF00225">
    <property type="entry name" value="Kinesin"/>
    <property type="match status" value="1"/>
</dbReference>
<evidence type="ECO:0000256" key="5">
    <source>
        <dbReference type="ARBA" id="ARBA00023175"/>
    </source>
</evidence>
<feature type="domain" description="Kinesin motor" evidence="9">
    <location>
        <begin position="29"/>
        <end position="409"/>
    </location>
</feature>
<feature type="region of interest" description="Disordered" evidence="8">
    <location>
        <begin position="724"/>
        <end position="788"/>
    </location>
</feature>
<organism evidence="10 11">
    <name type="scientific">Coemansia asiatica</name>
    <dbReference type="NCBI Taxonomy" id="1052880"/>
    <lineage>
        <taxon>Eukaryota</taxon>
        <taxon>Fungi</taxon>
        <taxon>Fungi incertae sedis</taxon>
        <taxon>Zoopagomycota</taxon>
        <taxon>Kickxellomycotina</taxon>
        <taxon>Kickxellomycetes</taxon>
        <taxon>Kickxellales</taxon>
        <taxon>Kickxellaceae</taxon>
        <taxon>Coemansia</taxon>
    </lineage>
</organism>
<feature type="region of interest" description="Disordered" evidence="8">
    <location>
        <begin position="868"/>
        <end position="887"/>
    </location>
</feature>
<feature type="region of interest" description="Disordered" evidence="8">
    <location>
        <begin position="57"/>
        <end position="82"/>
    </location>
</feature>
<feature type="region of interest" description="Disordered" evidence="8">
    <location>
        <begin position="892"/>
        <end position="930"/>
    </location>
</feature>
<feature type="region of interest" description="Disordered" evidence="8">
    <location>
        <begin position="1"/>
        <end position="25"/>
    </location>
</feature>
<comment type="similarity">
    <text evidence="6">Belongs to the TRAFAC class myosin-kinesin ATPase superfamily. Kinesin family.</text>
</comment>
<feature type="compositionally biased region" description="Low complexity" evidence="8">
    <location>
        <begin position="755"/>
        <end position="768"/>
    </location>
</feature>
<feature type="compositionally biased region" description="Low complexity" evidence="8">
    <location>
        <begin position="1074"/>
        <end position="1085"/>
    </location>
</feature>
<keyword evidence="1" id="KW-0493">Microtubule</keyword>
<dbReference type="InterPro" id="IPR001752">
    <property type="entry name" value="Kinesin_motor_dom"/>
</dbReference>
<dbReference type="EMBL" id="JANBOH010000093">
    <property type="protein sequence ID" value="KAJ1645688.1"/>
    <property type="molecule type" value="Genomic_DNA"/>
</dbReference>
<dbReference type="Gene3D" id="3.40.850.10">
    <property type="entry name" value="Kinesin motor domain"/>
    <property type="match status" value="1"/>
</dbReference>
<evidence type="ECO:0000256" key="2">
    <source>
        <dbReference type="ARBA" id="ARBA00022741"/>
    </source>
</evidence>
<dbReference type="InterPro" id="IPR027640">
    <property type="entry name" value="Kinesin-like_fam"/>
</dbReference>
<dbReference type="InterPro" id="IPR036961">
    <property type="entry name" value="Kinesin_motor_dom_sf"/>
</dbReference>
<evidence type="ECO:0000259" key="9">
    <source>
        <dbReference type="PROSITE" id="PS50067"/>
    </source>
</evidence>
<dbReference type="SUPFAM" id="SSF52540">
    <property type="entry name" value="P-loop containing nucleoside triphosphate hydrolases"/>
    <property type="match status" value="1"/>
</dbReference>
<feature type="compositionally biased region" description="Polar residues" evidence="8">
    <location>
        <begin position="735"/>
        <end position="754"/>
    </location>
</feature>
<dbReference type="SMART" id="SM00129">
    <property type="entry name" value="KISc"/>
    <property type="match status" value="1"/>
</dbReference>
<evidence type="ECO:0000256" key="6">
    <source>
        <dbReference type="PROSITE-ProRule" id="PRU00283"/>
    </source>
</evidence>
<dbReference type="GO" id="GO:0007018">
    <property type="term" value="P:microtubule-based movement"/>
    <property type="evidence" value="ECO:0007669"/>
    <property type="project" value="InterPro"/>
</dbReference>
<dbReference type="GO" id="GO:0008017">
    <property type="term" value="F:microtubule binding"/>
    <property type="evidence" value="ECO:0007669"/>
    <property type="project" value="InterPro"/>
</dbReference>